<proteinExistence type="predicted"/>
<evidence type="ECO:0000313" key="1">
    <source>
        <dbReference type="EMBL" id="SFM09166.1"/>
    </source>
</evidence>
<organism evidence="1 2">
    <name type="scientific">Pelosinus propionicus DSM 13327</name>
    <dbReference type="NCBI Taxonomy" id="1123291"/>
    <lineage>
        <taxon>Bacteria</taxon>
        <taxon>Bacillati</taxon>
        <taxon>Bacillota</taxon>
        <taxon>Negativicutes</taxon>
        <taxon>Selenomonadales</taxon>
        <taxon>Sporomusaceae</taxon>
        <taxon>Pelosinus</taxon>
    </lineage>
</organism>
<protein>
    <submittedName>
        <fullName evidence="1">Phage head-tail adaptor, putative, SPP1 family</fullName>
    </submittedName>
</protein>
<dbReference type="NCBIfam" id="TIGR01563">
    <property type="entry name" value="gp16_SPP1"/>
    <property type="match status" value="1"/>
</dbReference>
<sequence length="104" mass="12015">MGVNRKTKLIVLKKPVKPPDGRGGSKPTYETAATVWAEFWKPTITAVESTGTIISELIRKIAIWRRSDIRKGWQVVYNKRTYNVEHAYDHEKNETMLVCKEVVR</sequence>
<evidence type="ECO:0000313" key="2">
    <source>
        <dbReference type="Proteomes" id="UP000199520"/>
    </source>
</evidence>
<dbReference type="Gene3D" id="2.40.10.270">
    <property type="entry name" value="Bacteriophage SPP1 head-tail adaptor protein"/>
    <property type="match status" value="1"/>
</dbReference>
<dbReference type="OrthoDB" id="9808209at2"/>
<dbReference type="Pfam" id="PF05521">
    <property type="entry name" value="Phage_HCP"/>
    <property type="match status" value="1"/>
</dbReference>
<name>A0A1I4N1H6_9FIRM</name>
<dbReference type="STRING" id="1123291.SAMN04490355_104022"/>
<accession>A0A1I4N1H6</accession>
<dbReference type="AlphaFoldDB" id="A0A1I4N1H6"/>
<keyword evidence="2" id="KW-1185">Reference proteome</keyword>
<dbReference type="InterPro" id="IPR038666">
    <property type="entry name" value="SSP1_head-tail_sf"/>
</dbReference>
<gene>
    <name evidence="1" type="ORF">SAMN04490355_104022</name>
</gene>
<dbReference type="Proteomes" id="UP000199520">
    <property type="component" value="Unassembled WGS sequence"/>
</dbReference>
<dbReference type="EMBL" id="FOTS01000040">
    <property type="protein sequence ID" value="SFM09166.1"/>
    <property type="molecule type" value="Genomic_DNA"/>
</dbReference>
<dbReference type="RefSeq" id="WP_090940795.1">
    <property type="nucleotide sequence ID" value="NZ_FOTS01000040.1"/>
</dbReference>
<dbReference type="InterPro" id="IPR008767">
    <property type="entry name" value="Phage_SPP1_head-tail_adaptor"/>
</dbReference>
<reference evidence="2" key="1">
    <citation type="submission" date="2016-10" db="EMBL/GenBank/DDBJ databases">
        <authorList>
            <person name="Varghese N."/>
            <person name="Submissions S."/>
        </authorList>
    </citation>
    <scope>NUCLEOTIDE SEQUENCE [LARGE SCALE GENOMIC DNA]</scope>
    <source>
        <strain evidence="2">DSM 13327</strain>
    </source>
</reference>